<dbReference type="OrthoDB" id="835620at2"/>
<dbReference type="SUPFAM" id="SSF52540">
    <property type="entry name" value="P-loop containing nucleoside triphosphate hydrolases"/>
    <property type="match status" value="1"/>
</dbReference>
<evidence type="ECO:0000313" key="2">
    <source>
        <dbReference type="Proteomes" id="UP000032726"/>
    </source>
</evidence>
<dbReference type="Proteomes" id="UP000032726">
    <property type="component" value="Chromosome"/>
</dbReference>
<protein>
    <submittedName>
        <fullName evidence="1">ATPase</fullName>
    </submittedName>
</protein>
<organism evidence="1 2">
    <name type="scientific">Flagellimonas lutaonensis</name>
    <dbReference type="NCBI Taxonomy" id="516051"/>
    <lineage>
        <taxon>Bacteria</taxon>
        <taxon>Pseudomonadati</taxon>
        <taxon>Bacteroidota</taxon>
        <taxon>Flavobacteriia</taxon>
        <taxon>Flavobacteriales</taxon>
        <taxon>Flavobacteriaceae</taxon>
        <taxon>Flagellimonas</taxon>
    </lineage>
</organism>
<reference evidence="1 2" key="1">
    <citation type="submission" date="2015-03" db="EMBL/GenBank/DDBJ databases">
        <title>Complete genome sequence of Muricauda lutaonensis CC-HSB-11T, isolated from a coastal hot spring.</title>
        <authorList>
            <person name="Kim K.M."/>
        </authorList>
    </citation>
    <scope>NUCLEOTIDE SEQUENCE [LARGE SCALE GENOMIC DNA]</scope>
    <source>
        <strain evidence="1 2">CC-HSB-11</strain>
    </source>
</reference>
<dbReference type="STRING" id="516051.VC82_1791"/>
<dbReference type="AlphaFoldDB" id="A0A0D5YU32"/>
<keyword evidence="2" id="KW-1185">Reference proteome</keyword>
<gene>
    <name evidence="1" type="ORF">VC82_1791</name>
</gene>
<dbReference type="InterPro" id="IPR027417">
    <property type="entry name" value="P-loop_NTPase"/>
</dbReference>
<evidence type="ECO:0000313" key="1">
    <source>
        <dbReference type="EMBL" id="AKA35399.1"/>
    </source>
</evidence>
<dbReference type="EMBL" id="CP011071">
    <property type="protein sequence ID" value="AKA35399.1"/>
    <property type="molecule type" value="Genomic_DNA"/>
</dbReference>
<dbReference type="Gene3D" id="3.40.50.300">
    <property type="entry name" value="P-loop containing nucleotide triphosphate hydrolases"/>
    <property type="match status" value="1"/>
</dbReference>
<dbReference type="HOGENOM" id="CLU_105794_0_0_10"/>
<dbReference type="RefSeq" id="WP_045802060.1">
    <property type="nucleotide sequence ID" value="NZ_CP011071.1"/>
</dbReference>
<proteinExistence type="predicted"/>
<sequence length="220" mass="25534">MDNPSKIIEGGVEYSLGKFDGKSVLYDFSKILIYLNAKGKLLFGKKFRIYDEDKPIILKLCSYFIRDKENCDKYEIDVDKGILLSGPVGCGKTSLMKLLRHIVPLQRPYEMIPCRNVTFSFNHLGFKTVEEYGNTKFYCFDDLGVEPAGRFYGKDLNVMGEVLLSRYELYLDTKRKIKTHATTNLNAEELEERYGNRVRSRMRELFNLIAFDTKAVDKRK</sequence>
<accession>A0A0D5YU32</accession>
<dbReference type="PATRIC" id="fig|516051.4.peg.1847"/>
<dbReference type="KEGG" id="mlt:VC82_1791"/>
<name>A0A0D5YU32_9FLAO</name>